<sequence>MPAQHASRALPAAPAGCASTALTQQRRLRPPLSLLSQTYLSFGQGGHRACAKCEDRGRLETRALPRGRRAGPEGRQRHLAAHEEEQNPGERALVRSAAAETPSIMYFGRQAEDSIISEDTLLVDRSQDVRRLPTRSIRFYVNFHSPTINSKDFSDDARLHPSRYLHELALQVDWAPLNARRGSEPKTEGRHVVPRERGGDGGSCQGCFVTEPQGSPQRAAPLSPGGVAVGERSSTAKRPQTRHVPDTAPAKGNKQQGGASLPSPKEWSVAGVATVWPAGCHDDGQRRSKKGGRERGSIPERPSVAPGTERRRSAEERGAETPGPCLRGAAECS</sequence>
<comment type="caution">
    <text evidence="1">The sequence shown here is derived from an EMBL/GenBank/DDBJ whole genome shotgun (WGS) entry which is preliminary data.</text>
</comment>
<keyword evidence="2" id="KW-1185">Reference proteome</keyword>
<evidence type="ECO:0000313" key="2">
    <source>
        <dbReference type="Proteomes" id="UP000805193"/>
    </source>
</evidence>
<reference evidence="1 2" key="1">
    <citation type="journal article" date="2020" name="Cell">
        <title>Large-Scale Comparative Analyses of Tick Genomes Elucidate Their Genetic Diversity and Vector Capacities.</title>
        <authorList>
            <consortium name="Tick Genome and Microbiome Consortium (TIGMIC)"/>
            <person name="Jia N."/>
            <person name="Wang J."/>
            <person name="Shi W."/>
            <person name="Du L."/>
            <person name="Sun Y."/>
            <person name="Zhan W."/>
            <person name="Jiang J.F."/>
            <person name="Wang Q."/>
            <person name="Zhang B."/>
            <person name="Ji P."/>
            <person name="Bell-Sakyi L."/>
            <person name="Cui X.M."/>
            <person name="Yuan T.T."/>
            <person name="Jiang B.G."/>
            <person name="Yang W.F."/>
            <person name="Lam T.T."/>
            <person name="Chang Q.C."/>
            <person name="Ding S.J."/>
            <person name="Wang X.J."/>
            <person name="Zhu J.G."/>
            <person name="Ruan X.D."/>
            <person name="Zhao L."/>
            <person name="Wei J.T."/>
            <person name="Ye R.Z."/>
            <person name="Que T.C."/>
            <person name="Du C.H."/>
            <person name="Zhou Y.H."/>
            <person name="Cheng J.X."/>
            <person name="Dai P.F."/>
            <person name="Guo W.B."/>
            <person name="Han X.H."/>
            <person name="Huang E.J."/>
            <person name="Li L.F."/>
            <person name="Wei W."/>
            <person name="Gao Y.C."/>
            <person name="Liu J.Z."/>
            <person name="Shao H.Z."/>
            <person name="Wang X."/>
            <person name="Wang C.C."/>
            <person name="Yang T.C."/>
            <person name="Huo Q.B."/>
            <person name="Li W."/>
            <person name="Chen H.Y."/>
            <person name="Chen S.E."/>
            <person name="Zhou L.G."/>
            <person name="Ni X.B."/>
            <person name="Tian J.H."/>
            <person name="Sheng Y."/>
            <person name="Liu T."/>
            <person name="Pan Y.S."/>
            <person name="Xia L.Y."/>
            <person name="Li J."/>
            <person name="Zhao F."/>
            <person name="Cao W.C."/>
        </authorList>
    </citation>
    <scope>NUCLEOTIDE SEQUENCE [LARGE SCALE GENOMIC DNA]</scope>
    <source>
        <strain evidence="1">Iper-2018</strain>
    </source>
</reference>
<dbReference type="Proteomes" id="UP000805193">
    <property type="component" value="Unassembled WGS sequence"/>
</dbReference>
<protein>
    <submittedName>
        <fullName evidence="1">Uncharacterized protein</fullName>
    </submittedName>
</protein>
<organism evidence="1 2">
    <name type="scientific">Ixodes persulcatus</name>
    <name type="common">Taiga tick</name>
    <dbReference type="NCBI Taxonomy" id="34615"/>
    <lineage>
        <taxon>Eukaryota</taxon>
        <taxon>Metazoa</taxon>
        <taxon>Ecdysozoa</taxon>
        <taxon>Arthropoda</taxon>
        <taxon>Chelicerata</taxon>
        <taxon>Arachnida</taxon>
        <taxon>Acari</taxon>
        <taxon>Parasitiformes</taxon>
        <taxon>Ixodida</taxon>
        <taxon>Ixodoidea</taxon>
        <taxon>Ixodidae</taxon>
        <taxon>Ixodinae</taxon>
        <taxon>Ixodes</taxon>
    </lineage>
</organism>
<accession>A0AC60Q943</accession>
<gene>
    <name evidence="1" type="ORF">HPB47_023334</name>
</gene>
<dbReference type="EMBL" id="JABSTQ010009385">
    <property type="protein sequence ID" value="KAG0429729.1"/>
    <property type="molecule type" value="Genomic_DNA"/>
</dbReference>
<name>A0AC60Q943_IXOPE</name>
<proteinExistence type="predicted"/>
<evidence type="ECO:0000313" key="1">
    <source>
        <dbReference type="EMBL" id="KAG0429729.1"/>
    </source>
</evidence>